<accession>A0A5C7GLI8</accession>
<gene>
    <name evidence="2" type="ORF">FUA22_04295</name>
</gene>
<comment type="caution">
    <text evidence="2">The sequence shown here is derived from an EMBL/GenBank/DDBJ whole genome shotgun (WGS) entry which is preliminary data.</text>
</comment>
<organism evidence="2 3">
    <name type="scientific">Seonamhaeicola maritimus</name>
    <dbReference type="NCBI Taxonomy" id="2591822"/>
    <lineage>
        <taxon>Bacteria</taxon>
        <taxon>Pseudomonadati</taxon>
        <taxon>Bacteroidota</taxon>
        <taxon>Flavobacteriia</taxon>
        <taxon>Flavobacteriales</taxon>
        <taxon>Flavobacteriaceae</taxon>
    </lineage>
</organism>
<dbReference type="SUPFAM" id="SSF52317">
    <property type="entry name" value="Class I glutamine amidotransferase-like"/>
    <property type="match status" value="1"/>
</dbReference>
<dbReference type="AlphaFoldDB" id="A0A5C7GLI8"/>
<dbReference type="RefSeq" id="WP_147766584.1">
    <property type="nucleotide sequence ID" value="NZ_VRKQ01000008.1"/>
</dbReference>
<dbReference type="Gene3D" id="3.40.50.880">
    <property type="match status" value="1"/>
</dbReference>
<dbReference type="Proteomes" id="UP000321080">
    <property type="component" value="Unassembled WGS sequence"/>
</dbReference>
<reference evidence="2 3" key="1">
    <citation type="submission" date="2019-08" db="EMBL/GenBank/DDBJ databases">
        <title>Seonamhaeicola sediminis sp. nov., isolated from marine sediment.</title>
        <authorList>
            <person name="Cao W.R."/>
        </authorList>
    </citation>
    <scope>NUCLEOTIDE SEQUENCE [LARGE SCALE GENOMIC DNA]</scope>
    <source>
        <strain evidence="2 3">1505</strain>
    </source>
</reference>
<dbReference type="OrthoDB" id="9785923at2"/>
<dbReference type="Pfam" id="PF06283">
    <property type="entry name" value="ThuA"/>
    <property type="match status" value="1"/>
</dbReference>
<proteinExistence type="predicted"/>
<evidence type="ECO:0000259" key="1">
    <source>
        <dbReference type="Pfam" id="PF06283"/>
    </source>
</evidence>
<dbReference type="InterPro" id="IPR029010">
    <property type="entry name" value="ThuA-like"/>
</dbReference>
<dbReference type="PROSITE" id="PS51257">
    <property type="entry name" value="PROKAR_LIPOPROTEIN"/>
    <property type="match status" value="1"/>
</dbReference>
<dbReference type="PANTHER" id="PTHR40469:SF2">
    <property type="entry name" value="GALACTOSE-BINDING DOMAIN-LIKE SUPERFAMILY PROTEIN"/>
    <property type="match status" value="1"/>
</dbReference>
<dbReference type="PANTHER" id="PTHR40469">
    <property type="entry name" value="SECRETED GLYCOSYL HYDROLASE"/>
    <property type="match status" value="1"/>
</dbReference>
<evidence type="ECO:0000313" key="3">
    <source>
        <dbReference type="Proteomes" id="UP000321080"/>
    </source>
</evidence>
<dbReference type="EMBL" id="VRKQ01000008">
    <property type="protein sequence ID" value="TXG39105.1"/>
    <property type="molecule type" value="Genomic_DNA"/>
</dbReference>
<name>A0A5C7GLI8_9FLAO</name>
<keyword evidence="3" id="KW-1185">Reference proteome</keyword>
<feature type="domain" description="ThuA-like" evidence="1">
    <location>
        <begin position="29"/>
        <end position="291"/>
    </location>
</feature>
<evidence type="ECO:0000313" key="2">
    <source>
        <dbReference type="EMBL" id="TXG39105.1"/>
    </source>
</evidence>
<dbReference type="InterPro" id="IPR029062">
    <property type="entry name" value="Class_I_gatase-like"/>
</dbReference>
<protein>
    <submittedName>
        <fullName evidence="2">ThuA domain-containing protein</fullName>
    </submittedName>
</protein>
<sequence length="319" mass="36344">MRFKHFLLFLLTIIISSSCEGFAKKKIKVLIIDGQNNHAVWPKSTIMMRQYLEETGMFKVDIARTKYLTNSKREAKYLSLAKVEEGIETDPAITDPDFKPNFSKYDVIISNFGWRAAPWPKETQTEFDLYLKKGGGFVSVHAADNCFPEWKEYNRAIGIGGWDRNEKHGSYLYVDNEGNVIKDDSKGYGGAHGPKEEFIVSMYNQEHPISQGIPKEWMHTFDECYAKLRGPAEEVTILGTAMSTKSNRAEPMLMTIDYHKGRVFHTTLGHDTRAFECVGFITTLLRGTEWAATGKVTIEIPKDFPNANMVSAREFKLKQ</sequence>